<keyword evidence="2" id="KW-1185">Reference proteome</keyword>
<name>A0A3R7Q1W4_9RHOB</name>
<evidence type="ECO:0000313" key="2">
    <source>
        <dbReference type="Proteomes" id="UP000238137"/>
    </source>
</evidence>
<gene>
    <name evidence="1" type="ORF">A7A09_013885</name>
</gene>
<sequence length="432" mass="50607">MLEIDPDLSLPMQIFSHALAFGVALGSQHELKKCGRAYIYHTDDPLPQWEPVHPEIFERWDKLSNWNELRDHDAVAELSLVTILADEARFRDFCYNDTQLERARCSLEGLSNLEISALCAAKIPEGIEEKKLRESIEEFLWNPIIAENEIEANWEVEVMSERSLLHTARYYYSAAKYELELRKNYQWQRALSKMKTIPVRLYDVDGNPAMKIGTPHDVRVFLYDQRSGWVSAHPAILKHEFCSPMHVNEIKLYHPNPYALMPELYKKQGVDLDRVTYVNETQMVRRPVRNFGEKEVDQMKNNNLTSKSKSDVAESIAFMRCDLWTHPERIAQLGVFDRFVQIEVYDDQEHRTYQQIQCRLCGQKYFYEFYEVIDWKDGDDPQYMTFIPIRGDSDIESLKNCRDVSSSGEFPRLLCDHLKGAEKPRVHWALKG</sequence>
<dbReference type="AlphaFoldDB" id="A0A3R7Q1W4"/>
<protein>
    <submittedName>
        <fullName evidence="1">Uncharacterized protein</fullName>
    </submittedName>
</protein>
<organism evidence="1 2">
    <name type="scientific">Paracoccus methylarcula</name>
    <dbReference type="NCBI Taxonomy" id="72022"/>
    <lineage>
        <taxon>Bacteria</taxon>
        <taxon>Pseudomonadati</taxon>
        <taxon>Pseudomonadota</taxon>
        <taxon>Alphaproteobacteria</taxon>
        <taxon>Rhodobacterales</taxon>
        <taxon>Paracoccaceae</taxon>
        <taxon>Paracoccus</taxon>
    </lineage>
</organism>
<proteinExistence type="predicted"/>
<dbReference type="Proteomes" id="UP000238137">
    <property type="component" value="Unassembled WGS sequence"/>
</dbReference>
<dbReference type="EMBL" id="PXNQ02000008">
    <property type="protein sequence ID" value="RNF33990.1"/>
    <property type="molecule type" value="Genomic_DNA"/>
</dbReference>
<accession>A0A3R7Q1W4</accession>
<comment type="caution">
    <text evidence="1">The sequence shown here is derived from an EMBL/GenBank/DDBJ whole genome shotgun (WGS) entry which is preliminary data.</text>
</comment>
<evidence type="ECO:0000313" key="1">
    <source>
        <dbReference type="EMBL" id="RNF33990.1"/>
    </source>
</evidence>
<reference evidence="1" key="1">
    <citation type="submission" date="2018-05" db="EMBL/GenBank/DDBJ databases">
        <title>Reclassification of Methylarcula marina and Methylarcula terricola as Paracoccus methylarcula sp.nov., comb.nov. and Paracoccus terricola comb.nov.</title>
        <authorList>
            <person name="Shmareva M.N."/>
            <person name="Doronina N.V."/>
            <person name="Vasilenko O.V."/>
            <person name="Tarlachkov S.V."/>
            <person name="Trotsenko Y.A."/>
        </authorList>
    </citation>
    <scope>NUCLEOTIDE SEQUENCE [LARGE SCALE GENOMIC DNA]</scope>
    <source>
        <strain evidence="1">VKM B-2159</strain>
    </source>
</reference>